<comment type="caution">
    <text evidence="4">The sequence shown here is derived from an EMBL/GenBank/DDBJ whole genome shotgun (WGS) entry which is preliminary data.</text>
</comment>
<dbReference type="InterPro" id="IPR025263">
    <property type="entry name" value="YhdP_central"/>
</dbReference>
<dbReference type="EMBL" id="AYXT01000010">
    <property type="protein sequence ID" value="ETF02407.1"/>
    <property type="molecule type" value="Genomic_DNA"/>
</dbReference>
<accession>V8QRY9</accession>
<dbReference type="PATRIC" id="fig|1424334.3.peg.3080"/>
<sequence length="1233" mass="134966">MNLLYRLLKPAGIILFALIVLGMAAALAVRFVLAPNIDHFRQQVEQRLSAETGEHVTMQSLAVDWSGIVPRLRLQALKIEDQKKVPLLTVGEAVARLDWGQALRLQLEPSAVEIRDLHLHASRDEQDRIWLLGRRLDSDEPRTEPQALDAANVSLEPLSDLLYALPELSVLNGSLSWHDASRPQAGPFTLSDFTLQLTRNGDKRVLSASARLPGQVGHSIQILGSLQGAVAKEHAPEWSGKLRVSVLNLDILAARPWFDIPQKIKSGILSHAVVDLGISRNVPDTMVVAYGLEDMRIEDHIDNHEFAIAAKSLTSRLSSSFTSVINEFNRWRLPQNEIPADHRTYPPVQFESSVKGFYYKDPVAFENPLSIDEADVAGDFSRNTAQEARVNFRRASVSNKDLKLEGKGNWHSDVHSDNGIVDLTGTLHSVSLPNLHNYLPNVMDTDARQWLKNAFQKGELSAAEFKLTGVVDEFPFGLAPDAGSFLLRGSYQNLLLNYHQKDIRGKRWPVVNSDKGAIHFQNDEIIIDSAQAFYAMPDGQRLDLDTFHGVVSSLEKGTTVDLQAKAKGRAEDFLHFSRISPLGNLINNVLDEAQASGNWTIPLSLHIPVLDADNSTISGSIHLDDSRFRLTPDFPWASKLNGVMTFTEQQLQADAVTGVMLGGQVVLDGPIGSVDKPLSIRGVLTADGLRDMLPVRGMQRVSGSTGYSSLVHFARGGRVRVDFKSDLVGLATRFPDGVSKPGAARWPTTIVWRGNDGARDDGKRYLEIHIDGDRSQAILEHDTKRSTGPYFNRGTIGVRKPVQLGAPGLTVLAANPTVDEQAWQDVVDEFSPSEKSDRGRQTLPDVSRVEIDTPAFVVKGQTLTGTRLTAARTGGQWDLQLNADQAQGNGIWKPATGKSGQSSLVVRLDTLNIIKPAADPAAGIQNVQPAKQKSDARSKKTDPLPRLDLSVKKLTVYGMEMGQMILKGYQPRESDDWKLDYFSLVNEGGSLAADGTVNQRGAAKDLQLKGKVVVSDLGRFLETYALGGVIKNGSGQIDVDIDWKSFQDLDLATLNGTLSGNLKEGRLESVKSSAVKALELLSLQSFRRLPRFGETLGNSVQAGLTFDTVRSRMRLESGRLIVDDFRLNGPSSAIVASGTTNLKSESLNFQAVVVPKLDVSGASVLAGTIVNPAVGVGAFLTQWLLQAPLQRAMTVRYHVTGTWADPLLNDVALPSEAELKNREADKKIDDLYR</sequence>
<dbReference type="HOGENOM" id="CLU_003522_4_0_4"/>
<dbReference type="OrthoDB" id="8521382at2"/>
<evidence type="ECO:0000256" key="1">
    <source>
        <dbReference type="SAM" id="MobiDB-lite"/>
    </source>
</evidence>
<feature type="domain" description="YhdP central" evidence="3">
    <location>
        <begin position="1"/>
        <end position="256"/>
    </location>
</feature>
<evidence type="ECO:0000259" key="3">
    <source>
        <dbReference type="Pfam" id="PF13116"/>
    </source>
</evidence>
<feature type="transmembrane region" description="Helical" evidence="2">
    <location>
        <begin position="12"/>
        <end position="33"/>
    </location>
</feature>
<name>V8QRY9_9BURK</name>
<proteinExistence type="predicted"/>
<dbReference type="eggNOG" id="COG3164">
    <property type="taxonomic scope" value="Bacteria"/>
</dbReference>
<keyword evidence="2" id="KW-1133">Transmembrane helix</keyword>
<dbReference type="STRING" id="1424334.W822_15320"/>
<keyword evidence="2" id="KW-0472">Membrane</keyword>
<organism evidence="4 5">
    <name type="scientific">Advenella kashmirensis W13003</name>
    <dbReference type="NCBI Taxonomy" id="1424334"/>
    <lineage>
        <taxon>Bacteria</taxon>
        <taxon>Pseudomonadati</taxon>
        <taxon>Pseudomonadota</taxon>
        <taxon>Betaproteobacteria</taxon>
        <taxon>Burkholderiales</taxon>
        <taxon>Alcaligenaceae</taxon>
    </lineage>
</organism>
<dbReference type="AlphaFoldDB" id="V8QRY9"/>
<reference evidence="4 5" key="1">
    <citation type="journal article" date="2014" name="Genome Announc.">
        <title>Draft Genome Sequence of Advenella kashmirensis Strain W13003, a Polycyclic Aromatic Hydrocarbon-Degrading Bacterium.</title>
        <authorList>
            <person name="Wang X."/>
            <person name="Jin D."/>
            <person name="Zhou L."/>
            <person name="Wu L."/>
            <person name="An W."/>
            <person name="Zhao L."/>
        </authorList>
    </citation>
    <scope>NUCLEOTIDE SEQUENCE [LARGE SCALE GENOMIC DNA]</scope>
    <source>
        <strain evidence="4 5">W13003</strain>
    </source>
</reference>
<evidence type="ECO:0000313" key="5">
    <source>
        <dbReference type="Proteomes" id="UP000018733"/>
    </source>
</evidence>
<feature type="compositionally biased region" description="Basic and acidic residues" evidence="1">
    <location>
        <begin position="932"/>
        <end position="943"/>
    </location>
</feature>
<feature type="region of interest" description="Disordered" evidence="1">
    <location>
        <begin position="924"/>
        <end position="943"/>
    </location>
</feature>
<evidence type="ECO:0000256" key="2">
    <source>
        <dbReference type="SAM" id="Phobius"/>
    </source>
</evidence>
<dbReference type="RefSeq" id="WP_024006016.1">
    <property type="nucleotide sequence ID" value="NZ_KI650980.1"/>
</dbReference>
<dbReference type="PANTHER" id="PTHR38690:SF1">
    <property type="entry name" value="PROTEASE"/>
    <property type="match status" value="1"/>
</dbReference>
<dbReference type="Proteomes" id="UP000018733">
    <property type="component" value="Unassembled WGS sequence"/>
</dbReference>
<gene>
    <name evidence="4" type="ORF">W822_15320</name>
</gene>
<dbReference type="InterPro" id="IPR011836">
    <property type="entry name" value="YhdP"/>
</dbReference>
<keyword evidence="2" id="KW-0812">Transmembrane</keyword>
<protein>
    <recommendedName>
        <fullName evidence="3">YhdP central domain-containing protein</fullName>
    </recommendedName>
</protein>
<dbReference type="Pfam" id="PF13116">
    <property type="entry name" value="YhdP"/>
    <property type="match status" value="2"/>
</dbReference>
<feature type="domain" description="YhdP central" evidence="3">
    <location>
        <begin position="364"/>
        <end position="1206"/>
    </location>
</feature>
<evidence type="ECO:0000313" key="4">
    <source>
        <dbReference type="EMBL" id="ETF02407.1"/>
    </source>
</evidence>
<keyword evidence="5" id="KW-1185">Reference proteome</keyword>
<dbReference type="PANTHER" id="PTHR38690">
    <property type="entry name" value="PROTEASE-RELATED"/>
    <property type="match status" value="1"/>
</dbReference>